<dbReference type="Pfam" id="PF13715">
    <property type="entry name" value="CarbopepD_reg_2"/>
    <property type="match status" value="1"/>
</dbReference>
<dbReference type="InterPro" id="IPR023996">
    <property type="entry name" value="TonB-dep_OMP_SusC/RagA"/>
</dbReference>
<dbReference type="Gene3D" id="2.40.170.20">
    <property type="entry name" value="TonB-dependent receptor, beta-barrel domain"/>
    <property type="match status" value="1"/>
</dbReference>
<proteinExistence type="inferred from homology"/>
<protein>
    <submittedName>
        <fullName evidence="10">TonB-dependent receptor</fullName>
    </submittedName>
</protein>
<dbReference type="InterPro" id="IPR039426">
    <property type="entry name" value="TonB-dep_rcpt-like"/>
</dbReference>
<evidence type="ECO:0000256" key="6">
    <source>
        <dbReference type="ARBA" id="ARBA00023237"/>
    </source>
</evidence>
<evidence type="ECO:0000256" key="1">
    <source>
        <dbReference type="ARBA" id="ARBA00004571"/>
    </source>
</evidence>
<evidence type="ECO:0000259" key="9">
    <source>
        <dbReference type="Pfam" id="PF07715"/>
    </source>
</evidence>
<dbReference type="RefSeq" id="WP_114790833.1">
    <property type="nucleotide sequence ID" value="NZ_CP139960.1"/>
</dbReference>
<keyword evidence="8" id="KW-0732">Signal</keyword>
<dbReference type="Proteomes" id="UP001325680">
    <property type="component" value="Chromosome"/>
</dbReference>
<evidence type="ECO:0000256" key="5">
    <source>
        <dbReference type="ARBA" id="ARBA00023136"/>
    </source>
</evidence>
<evidence type="ECO:0000256" key="3">
    <source>
        <dbReference type="ARBA" id="ARBA00022452"/>
    </source>
</evidence>
<keyword evidence="4 7" id="KW-0812">Transmembrane</keyword>
<dbReference type="InterPro" id="IPR023997">
    <property type="entry name" value="TonB-dep_OMP_SusC/RagA_CS"/>
</dbReference>
<keyword evidence="10" id="KW-0675">Receptor</keyword>
<evidence type="ECO:0000256" key="2">
    <source>
        <dbReference type="ARBA" id="ARBA00022448"/>
    </source>
</evidence>
<dbReference type="EMBL" id="CP139960">
    <property type="protein sequence ID" value="WQD38086.1"/>
    <property type="molecule type" value="Genomic_DNA"/>
</dbReference>
<dbReference type="NCBIfam" id="TIGR04056">
    <property type="entry name" value="OMP_RagA_SusC"/>
    <property type="match status" value="1"/>
</dbReference>
<dbReference type="SUPFAM" id="SSF56935">
    <property type="entry name" value="Porins"/>
    <property type="match status" value="1"/>
</dbReference>
<dbReference type="SUPFAM" id="SSF49464">
    <property type="entry name" value="Carboxypeptidase regulatory domain-like"/>
    <property type="match status" value="1"/>
</dbReference>
<accession>A0ABZ0W4N3</accession>
<keyword evidence="11" id="KW-1185">Reference proteome</keyword>
<dbReference type="InterPro" id="IPR012910">
    <property type="entry name" value="Plug_dom"/>
</dbReference>
<keyword evidence="2 7" id="KW-0813">Transport</keyword>
<dbReference type="Gene3D" id="2.60.40.1120">
    <property type="entry name" value="Carboxypeptidase-like, regulatory domain"/>
    <property type="match status" value="1"/>
</dbReference>
<name>A0ABZ0W4N3_9BACT</name>
<feature type="chain" id="PRO_5045938114" evidence="8">
    <location>
        <begin position="20"/>
        <end position="1055"/>
    </location>
</feature>
<dbReference type="InterPro" id="IPR036942">
    <property type="entry name" value="Beta-barrel_TonB_sf"/>
</dbReference>
<keyword evidence="3 7" id="KW-1134">Transmembrane beta strand</keyword>
<feature type="signal peptide" evidence="8">
    <location>
        <begin position="1"/>
        <end position="19"/>
    </location>
</feature>
<dbReference type="PROSITE" id="PS52016">
    <property type="entry name" value="TONB_DEPENDENT_REC_3"/>
    <property type="match status" value="1"/>
</dbReference>
<feature type="domain" description="TonB-dependent receptor plug" evidence="9">
    <location>
        <begin position="111"/>
        <end position="231"/>
    </location>
</feature>
<comment type="subcellular location">
    <subcellularLocation>
        <location evidence="1 7">Cell outer membrane</location>
        <topology evidence="1 7">Multi-pass membrane protein</topology>
    </subcellularLocation>
</comment>
<sequence length="1055" mass="114957">MKTIPVLVLLLCASFMATAQSAQIKGTITDDKNTAVSGATVTLNTGSTTTTDAGGNFSLTTGDLATAELTITHVNYQTKTVKATTEAMVIVLTSTQQQMSEVVVIGYGTQKKRNVTGAVSTLNANFEERPVQRVDQALVGQLSGVRVRQTTGALGKGLSVQVRGTSSISAGNEPLYVIDGFPLTPAGPNASGNYASGNPLDNINPNDIESIQVLKDAASAAIYGSRAGNGVVLITTKKGKTGKSTISINSVVGYMERSRGLDMLTPREWIDRSTEMINAQWVASGANRTASQTNEERRQILGLAAGQVNTSLMTDDRWFQEGYPGLALYSMQDEIFRKGLTQNHQLSASGGTEHVKYFISGNYNRQEGMVKFTDYTSYSARANVEVTAIKKLKFGVNISPTYSINHDPGVEGKDNILHQALSFTPVQEDTMGLYANTGLNGQYRWSVSTNSPYAKLQYTIGETKRYRTLGTVYADYSIIPGLNLRTTVNLDNTDITAKSYNPYIIASSLPTRLAQLSTLTSGSYNTIRKRTFVNENTISYNKIYNNLHDVSFVAGFTYNSDKLENSNMSSQGGFRSGSITTLSDAVAVTGSATESMNILLSYLARLQYGYDNKYLLSASMRRDGSSRFGANTKWGVFPSFSAGWRVSGESFMSDVDFISDLKLRASFGTSGNYNIPDYGSIATLGNYGYTFNGNQVTGFAPSGITNAELRWEKSQMVNIGVDLSILRNRISLSAEYYNKKTRDLLFYVPVLAVTGSGQVLANAGEVKNTGWEFDLNTRNVVRSDFQWNSNINLTLNRNELISLPGGQQQLLIPSSFDISHAILRVGEPLYSIYVVKQDGILTADDIANGAAKYGSQVEGDPRYVDFNGDGVIDANDRQIVGHPNPDFMWGMTNTFKYKNFDLSVLVQGQHGGSVYSLLGRALGRTGQGFTDNALGFYRDRWRSASDPGEGVVGKAYSTFGRIKNTDWLYSSDYIRVRNVTLGYNLGGVFKNNAVIQAARLFITAENFWGYDKYKGGLNPEANNTNLSGDNNYPEAGDYGGLPLPRSLVFGVNFSF</sequence>
<keyword evidence="6 7" id="KW-0998">Cell outer membrane</keyword>
<evidence type="ECO:0000313" key="10">
    <source>
        <dbReference type="EMBL" id="WQD38086.1"/>
    </source>
</evidence>
<evidence type="ECO:0000256" key="8">
    <source>
        <dbReference type="SAM" id="SignalP"/>
    </source>
</evidence>
<comment type="similarity">
    <text evidence="7">Belongs to the TonB-dependent receptor family.</text>
</comment>
<evidence type="ECO:0000256" key="7">
    <source>
        <dbReference type="PROSITE-ProRule" id="PRU01360"/>
    </source>
</evidence>
<dbReference type="Pfam" id="PF07715">
    <property type="entry name" value="Plug"/>
    <property type="match status" value="1"/>
</dbReference>
<evidence type="ECO:0000256" key="4">
    <source>
        <dbReference type="ARBA" id="ARBA00022692"/>
    </source>
</evidence>
<dbReference type="InterPro" id="IPR037066">
    <property type="entry name" value="Plug_dom_sf"/>
</dbReference>
<reference evidence="10 11" key="1">
    <citation type="submission" date="2023-12" db="EMBL/GenBank/DDBJ databases">
        <title>Genome sequencing and assembly of bacterial species from a model synthetic community.</title>
        <authorList>
            <person name="Hogle S.L."/>
        </authorList>
    </citation>
    <scope>NUCLEOTIDE SEQUENCE [LARGE SCALE GENOMIC DNA]</scope>
    <source>
        <strain evidence="10 11">HAMBI_3031</strain>
    </source>
</reference>
<keyword evidence="5 7" id="KW-0472">Membrane</keyword>
<gene>
    <name evidence="10" type="ORF">U0035_20675</name>
</gene>
<dbReference type="NCBIfam" id="TIGR04057">
    <property type="entry name" value="SusC_RagA_signa"/>
    <property type="match status" value="1"/>
</dbReference>
<dbReference type="InterPro" id="IPR008969">
    <property type="entry name" value="CarboxyPept-like_regulatory"/>
</dbReference>
<organism evidence="10 11">
    <name type="scientific">Niabella yanshanensis</name>
    <dbReference type="NCBI Taxonomy" id="577386"/>
    <lineage>
        <taxon>Bacteria</taxon>
        <taxon>Pseudomonadati</taxon>
        <taxon>Bacteroidota</taxon>
        <taxon>Chitinophagia</taxon>
        <taxon>Chitinophagales</taxon>
        <taxon>Chitinophagaceae</taxon>
        <taxon>Niabella</taxon>
    </lineage>
</organism>
<evidence type="ECO:0000313" key="11">
    <source>
        <dbReference type="Proteomes" id="UP001325680"/>
    </source>
</evidence>
<dbReference type="Gene3D" id="2.170.130.10">
    <property type="entry name" value="TonB-dependent receptor, plug domain"/>
    <property type="match status" value="1"/>
</dbReference>